<dbReference type="InterPro" id="IPR013783">
    <property type="entry name" value="Ig-like_fold"/>
</dbReference>
<evidence type="ECO:0008006" key="4">
    <source>
        <dbReference type="Google" id="ProtNLM"/>
    </source>
</evidence>
<evidence type="ECO:0000313" key="2">
    <source>
        <dbReference type="EMBL" id="MFC4987424.1"/>
    </source>
</evidence>
<dbReference type="EMBL" id="JBHSJG010000024">
    <property type="protein sequence ID" value="MFC4987424.1"/>
    <property type="molecule type" value="Genomic_DNA"/>
</dbReference>
<reference evidence="2 3" key="1">
    <citation type="journal article" date="2019" name="Int. J. Syst. Evol. Microbiol.">
        <title>The Global Catalogue of Microorganisms (GCM) 10K type strain sequencing project: providing services to taxonomists for standard genome sequencing and annotation.</title>
        <authorList>
            <consortium name="The Broad Institute Genomics Platform"/>
            <consortium name="The Broad Institute Genome Sequencing Center for Infectious Disease"/>
            <person name="Wu L."/>
            <person name="Ma J."/>
        </authorList>
    </citation>
    <scope>NUCLEOTIDE SEQUENCE [LARGE SCALE GENOMIC DNA]</scope>
    <source>
        <strain evidence="2 3">CGMCC 1.15824</strain>
    </source>
</reference>
<feature type="region of interest" description="Disordered" evidence="1">
    <location>
        <begin position="319"/>
        <end position="355"/>
    </location>
</feature>
<dbReference type="AlphaFoldDB" id="A0ABD5QCV7"/>
<evidence type="ECO:0000256" key="1">
    <source>
        <dbReference type="SAM" id="MobiDB-lite"/>
    </source>
</evidence>
<proteinExistence type="predicted"/>
<feature type="compositionally biased region" description="Acidic residues" evidence="1">
    <location>
        <begin position="324"/>
        <end position="333"/>
    </location>
</feature>
<comment type="caution">
    <text evidence="2">The sequence shown here is derived from an EMBL/GenBank/DDBJ whole genome shotgun (WGS) entry which is preliminary data.</text>
</comment>
<sequence>MDRRQYLVGVSAVGAALPAGINTSATTRVSPSISVIETNEPVEGGGLLEVTTMIESGSASRTRPEIEIYVGDELQVTRRHSLDPGGSDTFDFQHRTYPVQRDVEFPIRFEIEGKSTAHRVEVQGIVKLESSAARPGRELTIHPETQVMFEVDDVFPDGQASTHWYRDGKNTGFSMGPWSATYHAHVGADYWWESFESEGSYEVATALVSEEQPNRTARWNITVDEDGAAPPTVEAARPDTGKLVLDGTQYLELDVAAPDGDLDRVIWWLHQVDDLLGISSVSGTSDTAAIEVDGHCLGCDIYAWVLTESNIGIEANPWVLMPPEQDDSSADDETGGKEASHTVSIRETSDPVEGGEFLSVTTTIENTGGETATIEAELVVSGEIVDSSTVTVGPGERKPVTLGYKTYPVAQDVEFPVRVETADDADERIVSVDGTDS</sequence>
<gene>
    <name evidence="2" type="ORF">ACFPFO_06545</name>
</gene>
<keyword evidence="3" id="KW-1185">Reference proteome</keyword>
<organism evidence="2 3">
    <name type="scientific">Saliphagus infecundisoli</name>
    <dbReference type="NCBI Taxonomy" id="1849069"/>
    <lineage>
        <taxon>Archaea</taxon>
        <taxon>Methanobacteriati</taxon>
        <taxon>Methanobacteriota</taxon>
        <taxon>Stenosarchaea group</taxon>
        <taxon>Halobacteria</taxon>
        <taxon>Halobacteriales</taxon>
        <taxon>Natrialbaceae</taxon>
        <taxon>Saliphagus</taxon>
    </lineage>
</organism>
<dbReference type="RefSeq" id="WP_224829709.1">
    <property type="nucleotide sequence ID" value="NZ_JAIVEF010000025.1"/>
</dbReference>
<protein>
    <recommendedName>
        <fullName evidence="4">CARDB domain-containing protein</fullName>
    </recommendedName>
</protein>
<name>A0ABD5QCV7_9EURY</name>
<evidence type="ECO:0000313" key="3">
    <source>
        <dbReference type="Proteomes" id="UP001595925"/>
    </source>
</evidence>
<dbReference type="Proteomes" id="UP001595925">
    <property type="component" value="Unassembled WGS sequence"/>
</dbReference>
<dbReference type="Gene3D" id="2.60.40.10">
    <property type="entry name" value="Immunoglobulins"/>
    <property type="match status" value="1"/>
</dbReference>
<accession>A0ABD5QCV7</accession>